<evidence type="ECO:0000256" key="2">
    <source>
        <dbReference type="ARBA" id="ARBA00007809"/>
    </source>
</evidence>
<comment type="function">
    <text evidence="10">Mediates both low-affinity uptake and efflux of sugar across the membrane.</text>
</comment>
<dbReference type="AlphaFoldDB" id="A0AAD8WPN5"/>
<dbReference type="Proteomes" id="UP001231189">
    <property type="component" value="Unassembled WGS sequence"/>
</dbReference>
<keyword evidence="8 10" id="KW-1133">Transmembrane helix</keyword>
<feature type="compositionally biased region" description="Low complexity" evidence="11">
    <location>
        <begin position="219"/>
        <end position="229"/>
    </location>
</feature>
<dbReference type="PANTHER" id="PTHR10791:SF130">
    <property type="entry name" value="BIDIRECTIONAL SUGAR TRANSPORTER SWEET6-RELATED"/>
    <property type="match status" value="1"/>
</dbReference>
<comment type="similarity">
    <text evidence="2 10">Belongs to the SWEET sugar transporter family.</text>
</comment>
<dbReference type="InterPro" id="IPR004316">
    <property type="entry name" value="SWEET_rpt"/>
</dbReference>
<evidence type="ECO:0000313" key="13">
    <source>
        <dbReference type="Proteomes" id="UP001231189"/>
    </source>
</evidence>
<dbReference type="Gene3D" id="1.20.1280.290">
    <property type="match status" value="1"/>
</dbReference>
<comment type="subcellular location">
    <subcellularLocation>
        <location evidence="1">Cell membrane</location>
        <topology evidence="1">Multi-pass membrane protein</topology>
    </subcellularLocation>
</comment>
<evidence type="ECO:0000256" key="1">
    <source>
        <dbReference type="ARBA" id="ARBA00004651"/>
    </source>
</evidence>
<feature type="transmembrane region" description="Helical" evidence="10">
    <location>
        <begin position="98"/>
        <end position="116"/>
    </location>
</feature>
<dbReference type="EMBL" id="JAUUTY010000003">
    <property type="protein sequence ID" value="KAK1669926.1"/>
    <property type="molecule type" value="Genomic_DNA"/>
</dbReference>
<keyword evidence="3 10" id="KW-0813">Transport</keyword>
<evidence type="ECO:0000313" key="12">
    <source>
        <dbReference type="EMBL" id="KAK1669926.1"/>
    </source>
</evidence>
<evidence type="ECO:0000256" key="9">
    <source>
        <dbReference type="ARBA" id="ARBA00023136"/>
    </source>
</evidence>
<gene>
    <name evidence="12" type="ORF">QYE76_058085</name>
</gene>
<evidence type="ECO:0000256" key="7">
    <source>
        <dbReference type="ARBA" id="ARBA00022737"/>
    </source>
</evidence>
<dbReference type="GO" id="GO:0051119">
    <property type="term" value="F:sugar transmembrane transporter activity"/>
    <property type="evidence" value="ECO:0007669"/>
    <property type="project" value="InterPro"/>
</dbReference>
<keyword evidence="9 10" id="KW-0472">Membrane</keyword>
<evidence type="ECO:0000256" key="3">
    <source>
        <dbReference type="ARBA" id="ARBA00022448"/>
    </source>
</evidence>
<keyword evidence="4" id="KW-1003">Cell membrane</keyword>
<reference evidence="12" key="1">
    <citation type="submission" date="2023-07" db="EMBL/GenBank/DDBJ databases">
        <title>A chromosome-level genome assembly of Lolium multiflorum.</title>
        <authorList>
            <person name="Chen Y."/>
            <person name="Copetti D."/>
            <person name="Kolliker R."/>
            <person name="Studer B."/>
        </authorList>
    </citation>
    <scope>NUCLEOTIDE SEQUENCE</scope>
    <source>
        <strain evidence="12">02402/16</strain>
        <tissue evidence="12">Leaf</tissue>
    </source>
</reference>
<keyword evidence="7" id="KW-0677">Repeat</keyword>
<comment type="caution">
    <text evidence="10">Lacks conserved residue(s) required for the propagation of feature annotation.</text>
</comment>
<feature type="transmembrane region" description="Helical" evidence="10">
    <location>
        <begin position="192"/>
        <end position="212"/>
    </location>
</feature>
<dbReference type="PANTHER" id="PTHR10791">
    <property type="entry name" value="RAG1-ACTIVATING PROTEIN 1"/>
    <property type="match status" value="1"/>
</dbReference>
<evidence type="ECO:0000256" key="11">
    <source>
        <dbReference type="SAM" id="MobiDB-lite"/>
    </source>
</evidence>
<evidence type="ECO:0000256" key="6">
    <source>
        <dbReference type="ARBA" id="ARBA00022692"/>
    </source>
</evidence>
<comment type="caution">
    <text evidence="12">The sequence shown here is derived from an EMBL/GenBank/DDBJ whole genome shotgun (WGS) entry which is preliminary data.</text>
</comment>
<evidence type="ECO:0000256" key="5">
    <source>
        <dbReference type="ARBA" id="ARBA00022597"/>
    </source>
</evidence>
<proteinExistence type="inferred from homology"/>
<feature type="region of interest" description="Disordered" evidence="11">
    <location>
        <begin position="219"/>
        <end position="240"/>
    </location>
</feature>
<evidence type="ECO:0000256" key="4">
    <source>
        <dbReference type="ARBA" id="ARBA00022475"/>
    </source>
</evidence>
<protein>
    <recommendedName>
        <fullName evidence="10">Bidirectional sugar transporter SWEET</fullName>
    </recommendedName>
</protein>
<sequence>MGILRDVAGGLGNFFAGILIAALLITMYQIWRDNSVGQRWVVNYVATFVNAVCMVAPSKRYRLVAIINCVGVVAEFGYSCFFRQYAQGRARRVTSWEIAVEVVWGAAVLIGYFSAFNGGRHDDLRVQIFGILAAVTTGAMYIAMLPDTWAVFRTHVRQNQNVLLLLAALGNCVSWTLFSIKPRDLYIQVPNGAGIGLTAIQTLVWVVIWRMYPNAVPQQPPANNGQANQSQVNIELPSPA</sequence>
<dbReference type="InterPro" id="IPR047664">
    <property type="entry name" value="SWEET"/>
</dbReference>
<feature type="transmembrane region" description="Helical" evidence="10">
    <location>
        <begin position="162"/>
        <end position="180"/>
    </location>
</feature>
<accession>A0AAD8WPN5</accession>
<feature type="transmembrane region" description="Helical" evidence="10">
    <location>
        <begin position="128"/>
        <end position="150"/>
    </location>
</feature>
<feature type="transmembrane region" description="Helical" evidence="10">
    <location>
        <begin position="63"/>
        <end position="86"/>
    </location>
</feature>
<name>A0AAD8WPN5_LOLMU</name>
<dbReference type="GO" id="GO:0005886">
    <property type="term" value="C:plasma membrane"/>
    <property type="evidence" value="ECO:0007669"/>
    <property type="project" value="UniProtKB-SubCell"/>
</dbReference>
<keyword evidence="13" id="KW-1185">Reference proteome</keyword>
<feature type="transmembrane region" description="Helical" evidence="10">
    <location>
        <begin position="12"/>
        <end position="31"/>
    </location>
</feature>
<organism evidence="12 13">
    <name type="scientific">Lolium multiflorum</name>
    <name type="common">Italian ryegrass</name>
    <name type="synonym">Lolium perenne subsp. multiflorum</name>
    <dbReference type="NCBI Taxonomy" id="4521"/>
    <lineage>
        <taxon>Eukaryota</taxon>
        <taxon>Viridiplantae</taxon>
        <taxon>Streptophyta</taxon>
        <taxon>Embryophyta</taxon>
        <taxon>Tracheophyta</taxon>
        <taxon>Spermatophyta</taxon>
        <taxon>Magnoliopsida</taxon>
        <taxon>Liliopsida</taxon>
        <taxon>Poales</taxon>
        <taxon>Poaceae</taxon>
        <taxon>BOP clade</taxon>
        <taxon>Pooideae</taxon>
        <taxon>Poodae</taxon>
        <taxon>Poeae</taxon>
        <taxon>Poeae Chloroplast Group 2 (Poeae type)</taxon>
        <taxon>Loliodinae</taxon>
        <taxon>Loliinae</taxon>
        <taxon>Lolium</taxon>
    </lineage>
</organism>
<keyword evidence="5 10" id="KW-0762">Sugar transport</keyword>
<evidence type="ECO:0000256" key="8">
    <source>
        <dbReference type="ARBA" id="ARBA00022989"/>
    </source>
</evidence>
<keyword evidence="6 10" id="KW-0812">Transmembrane</keyword>
<evidence type="ECO:0000256" key="10">
    <source>
        <dbReference type="RuleBase" id="RU910715"/>
    </source>
</evidence>
<dbReference type="Pfam" id="PF03083">
    <property type="entry name" value="MtN3_slv"/>
    <property type="match status" value="1"/>
</dbReference>